<evidence type="ECO:0000313" key="1">
    <source>
        <dbReference type="EMBL" id="EDQ99294.1"/>
    </source>
</evidence>
<reference evidence="1 2" key="1">
    <citation type="journal article" date="2008" name="Nature">
        <title>The genome of Laccaria bicolor provides insights into mycorrhizal symbiosis.</title>
        <authorList>
            <person name="Martin F."/>
            <person name="Aerts A."/>
            <person name="Ahren D."/>
            <person name="Brun A."/>
            <person name="Danchin E.G.J."/>
            <person name="Duchaussoy F."/>
            <person name="Gibon J."/>
            <person name="Kohler A."/>
            <person name="Lindquist E."/>
            <person name="Pereda V."/>
            <person name="Salamov A."/>
            <person name="Shapiro H.J."/>
            <person name="Wuyts J."/>
            <person name="Blaudez D."/>
            <person name="Buee M."/>
            <person name="Brokstein P."/>
            <person name="Canbaeck B."/>
            <person name="Cohen D."/>
            <person name="Courty P.E."/>
            <person name="Coutinho P.M."/>
            <person name="Delaruelle C."/>
            <person name="Detter J.C."/>
            <person name="Deveau A."/>
            <person name="DiFazio S."/>
            <person name="Duplessis S."/>
            <person name="Fraissinet-Tachet L."/>
            <person name="Lucic E."/>
            <person name="Frey-Klett P."/>
            <person name="Fourrey C."/>
            <person name="Feussner I."/>
            <person name="Gay G."/>
            <person name="Grimwood J."/>
            <person name="Hoegger P.J."/>
            <person name="Jain P."/>
            <person name="Kilaru S."/>
            <person name="Labbe J."/>
            <person name="Lin Y.C."/>
            <person name="Legue V."/>
            <person name="Le Tacon F."/>
            <person name="Marmeisse R."/>
            <person name="Melayah D."/>
            <person name="Montanini B."/>
            <person name="Muratet M."/>
            <person name="Nehls U."/>
            <person name="Niculita-Hirzel H."/>
            <person name="Oudot-Le Secq M.P."/>
            <person name="Peter M."/>
            <person name="Quesneville H."/>
            <person name="Rajashekar B."/>
            <person name="Reich M."/>
            <person name="Rouhier N."/>
            <person name="Schmutz J."/>
            <person name="Yin T."/>
            <person name="Chalot M."/>
            <person name="Henrissat B."/>
            <person name="Kuees U."/>
            <person name="Lucas S."/>
            <person name="Van de Peer Y."/>
            <person name="Podila G.K."/>
            <person name="Polle A."/>
            <person name="Pukkila P.J."/>
            <person name="Richardson P.M."/>
            <person name="Rouze P."/>
            <person name="Sanders I.R."/>
            <person name="Stajich J.E."/>
            <person name="Tunlid A."/>
            <person name="Tuskan G."/>
            <person name="Grigoriev I.V."/>
        </authorList>
    </citation>
    <scope>NUCLEOTIDE SEQUENCE [LARGE SCALE GENOMIC DNA]</scope>
    <source>
        <strain evidence="2">S238N-H82 / ATCC MYA-4686</strain>
    </source>
</reference>
<dbReference type="Proteomes" id="UP000001194">
    <property type="component" value="Unassembled WGS sequence"/>
</dbReference>
<keyword evidence="2" id="KW-1185">Reference proteome</keyword>
<dbReference type="GeneID" id="6085687"/>
<dbReference type="AlphaFoldDB" id="B0E1E9"/>
<protein>
    <submittedName>
        <fullName evidence="1">Predicted protein</fullName>
    </submittedName>
</protein>
<gene>
    <name evidence="1" type="ORF">LACBIDRAFT_316687</name>
</gene>
<evidence type="ECO:0000313" key="2">
    <source>
        <dbReference type="Proteomes" id="UP000001194"/>
    </source>
</evidence>
<organism evidence="2">
    <name type="scientific">Laccaria bicolor (strain S238N-H82 / ATCC MYA-4686)</name>
    <name type="common">Bicoloured deceiver</name>
    <name type="synonym">Laccaria laccata var. bicolor</name>
    <dbReference type="NCBI Taxonomy" id="486041"/>
    <lineage>
        <taxon>Eukaryota</taxon>
        <taxon>Fungi</taxon>
        <taxon>Dikarya</taxon>
        <taxon>Basidiomycota</taxon>
        <taxon>Agaricomycotina</taxon>
        <taxon>Agaricomycetes</taxon>
        <taxon>Agaricomycetidae</taxon>
        <taxon>Agaricales</taxon>
        <taxon>Agaricineae</taxon>
        <taxon>Hydnangiaceae</taxon>
        <taxon>Laccaria</taxon>
    </lineage>
</organism>
<accession>B0E1E9</accession>
<dbReference type="HOGENOM" id="CLU_2979516_0_0_1"/>
<proteinExistence type="predicted"/>
<name>B0E1E9_LACBS</name>
<dbReference type="EMBL" id="DS547167">
    <property type="protein sequence ID" value="EDQ99294.1"/>
    <property type="molecule type" value="Genomic_DNA"/>
</dbReference>
<dbReference type="InParanoid" id="B0E1E9"/>
<sequence length="58" mass="6814">MCNHVQPFPLEPKLQGHCEWQSFSTQGKDDSIGFQRFDEQRHLDSLKPRNSSRQLCPK</sequence>
<dbReference type="RefSeq" id="XP_001890014.1">
    <property type="nucleotide sequence ID" value="XM_001889979.1"/>
</dbReference>
<dbReference type="KEGG" id="lbc:LACBIDRAFT_316687"/>